<dbReference type="EMBL" id="SPAZ01000003">
    <property type="protein sequence ID" value="TQE40254.1"/>
    <property type="molecule type" value="Genomic_DNA"/>
</dbReference>
<dbReference type="Proteomes" id="UP000318720">
    <property type="component" value="Unassembled WGS sequence"/>
</dbReference>
<organism evidence="1 2">
    <name type="scientific">Streptomyces ipomoeae</name>
    <dbReference type="NCBI Taxonomy" id="103232"/>
    <lineage>
        <taxon>Bacteria</taxon>
        <taxon>Bacillati</taxon>
        <taxon>Actinomycetota</taxon>
        <taxon>Actinomycetes</taxon>
        <taxon>Kitasatosporales</taxon>
        <taxon>Streptomycetaceae</taxon>
        <taxon>Streptomyces</taxon>
    </lineage>
</organism>
<evidence type="ECO:0000313" key="1">
    <source>
        <dbReference type="EMBL" id="TQE40254.1"/>
    </source>
</evidence>
<dbReference type="AlphaFoldDB" id="A0AAE9B3N5"/>
<gene>
    <name evidence="1" type="ORF">Sipo8835_00135</name>
</gene>
<sequence>MKFRRETPADDNARTERLLDASDKAFAREPADGLAVEFEAVVMEGLLTDRAVPVYPPAGHAYPRKG</sequence>
<protein>
    <submittedName>
        <fullName evidence="1">Uncharacterized protein</fullName>
    </submittedName>
</protein>
<comment type="caution">
    <text evidence="1">The sequence shown here is derived from an EMBL/GenBank/DDBJ whole genome shotgun (WGS) entry which is preliminary data.</text>
</comment>
<accession>A0AAE9B3N5</accession>
<name>A0AAE9B3N5_9ACTN</name>
<dbReference type="RefSeq" id="WP_141580233.1">
    <property type="nucleotide sequence ID" value="NZ_SPAZ01000003.1"/>
</dbReference>
<reference evidence="1 2" key="1">
    <citation type="submission" date="2019-03" db="EMBL/GenBank/DDBJ databases">
        <title>Comparative genomic analyses of the sweetpotato soil rot pathogen, Streptomyces ipomoeae.</title>
        <authorList>
            <person name="Ruschel Soares N."/>
            <person name="Badger J.H."/>
            <person name="Huguet-Tapia J.C."/>
            <person name="Clark C.A."/>
            <person name="Pettis G.S."/>
        </authorList>
    </citation>
    <scope>NUCLEOTIDE SEQUENCE [LARGE SCALE GENOMIC DNA]</scope>
    <source>
        <strain evidence="1 2">88-35</strain>
    </source>
</reference>
<evidence type="ECO:0000313" key="2">
    <source>
        <dbReference type="Proteomes" id="UP000318720"/>
    </source>
</evidence>
<proteinExistence type="predicted"/>